<evidence type="ECO:0000313" key="4">
    <source>
        <dbReference type="EMBL" id="CAB4736955.1"/>
    </source>
</evidence>
<dbReference type="SUPFAM" id="SSF55031">
    <property type="entry name" value="Bacterial exopeptidase dimerisation domain"/>
    <property type="match status" value="1"/>
</dbReference>
<proteinExistence type="predicted"/>
<evidence type="ECO:0000256" key="2">
    <source>
        <dbReference type="ARBA" id="ARBA00022801"/>
    </source>
</evidence>
<dbReference type="Gene3D" id="3.30.70.360">
    <property type="match status" value="1"/>
</dbReference>
<dbReference type="NCBIfam" id="TIGR01900">
    <property type="entry name" value="dapE-gram_pos"/>
    <property type="match status" value="1"/>
</dbReference>
<dbReference type="GO" id="GO:0046872">
    <property type="term" value="F:metal ion binding"/>
    <property type="evidence" value="ECO:0007669"/>
    <property type="project" value="UniProtKB-KW"/>
</dbReference>
<reference evidence="4" key="1">
    <citation type="submission" date="2020-05" db="EMBL/GenBank/DDBJ databases">
        <authorList>
            <person name="Chiriac C."/>
            <person name="Salcher M."/>
            <person name="Ghai R."/>
            <person name="Kavagutti S V."/>
        </authorList>
    </citation>
    <scope>NUCLEOTIDE SEQUENCE</scope>
</reference>
<dbReference type="SUPFAM" id="SSF53187">
    <property type="entry name" value="Zn-dependent exopeptidases"/>
    <property type="match status" value="1"/>
</dbReference>
<dbReference type="GO" id="GO:0009014">
    <property type="term" value="F:succinyl-diaminopimelate desuccinylase activity"/>
    <property type="evidence" value="ECO:0007669"/>
    <property type="project" value="InterPro"/>
</dbReference>
<accession>A0A6J6SQJ0</accession>
<sequence>MADRLLVTPSTDLLALTASLVDIPSVSHHEQQIVALLEAELRSVPWLETVRIGDNLVARTQLGRHYRVILGGHTDTVPANGDNGSSSSDGSTVWGVGSADMKGGIAVMLELARTVAAPAVDVTYVFYAREEVALVHSGLREIERERPDLLEGDIAILGEPTGAALEAGCQGTMRLRVTLLGARAHTARAWMGRNAIHRLGNVLSLLGTYVPRRPVIDGCEYHEGLQAVFVEGGTAGNVVPDRAVLTVNHRFAPDRMSAEAERHVREVLAPALDEGDFVEVVDVASAARPHLTHPLLAAFCGRNDLSVRAKLGWTDVAFFAERGIPAANFGPGDAEISHTAGEYIEREFLEFAYQALRDLLTVGV</sequence>
<dbReference type="EMBL" id="CAFBMH010000135">
    <property type="protein sequence ID" value="CAB4929952.1"/>
    <property type="molecule type" value="Genomic_DNA"/>
</dbReference>
<dbReference type="PANTHER" id="PTHR43808">
    <property type="entry name" value="ACETYLORNITHINE DEACETYLASE"/>
    <property type="match status" value="1"/>
</dbReference>
<dbReference type="InterPro" id="IPR010174">
    <property type="entry name" value="Succinyl-DAP_deSuclase_DapE"/>
</dbReference>
<protein>
    <submittedName>
        <fullName evidence="4">Unannotated protein</fullName>
    </submittedName>
</protein>
<dbReference type="PANTHER" id="PTHR43808:SF31">
    <property type="entry name" value="N-ACETYL-L-CITRULLINE DEACETYLASE"/>
    <property type="match status" value="1"/>
</dbReference>
<evidence type="ECO:0000313" key="6">
    <source>
        <dbReference type="EMBL" id="CAB4929952.1"/>
    </source>
</evidence>
<dbReference type="AlphaFoldDB" id="A0A6J6SQJ0"/>
<dbReference type="InterPro" id="IPR011650">
    <property type="entry name" value="Peptidase_M20_dimer"/>
</dbReference>
<dbReference type="EMBL" id="CAFABA010000009">
    <property type="protein sequence ID" value="CAB4816546.1"/>
    <property type="molecule type" value="Genomic_DNA"/>
</dbReference>
<evidence type="ECO:0000313" key="5">
    <source>
        <dbReference type="EMBL" id="CAB4816546.1"/>
    </source>
</evidence>
<dbReference type="Pfam" id="PF01546">
    <property type="entry name" value="Peptidase_M20"/>
    <property type="match status" value="1"/>
</dbReference>
<dbReference type="GO" id="GO:0006526">
    <property type="term" value="P:L-arginine biosynthetic process"/>
    <property type="evidence" value="ECO:0007669"/>
    <property type="project" value="TreeGrafter"/>
</dbReference>
<dbReference type="InterPro" id="IPR050072">
    <property type="entry name" value="Peptidase_M20A"/>
</dbReference>
<feature type="domain" description="Peptidase M20 dimerisation" evidence="3">
    <location>
        <begin position="171"/>
        <end position="274"/>
    </location>
</feature>
<evidence type="ECO:0000259" key="3">
    <source>
        <dbReference type="Pfam" id="PF07687"/>
    </source>
</evidence>
<organism evidence="4">
    <name type="scientific">freshwater metagenome</name>
    <dbReference type="NCBI Taxonomy" id="449393"/>
    <lineage>
        <taxon>unclassified sequences</taxon>
        <taxon>metagenomes</taxon>
        <taxon>ecological metagenomes</taxon>
    </lineage>
</organism>
<dbReference type="InterPro" id="IPR036264">
    <property type="entry name" value="Bact_exopeptidase_dim_dom"/>
</dbReference>
<dbReference type="EMBL" id="CAEZYR010000024">
    <property type="protein sequence ID" value="CAB4736955.1"/>
    <property type="molecule type" value="Genomic_DNA"/>
</dbReference>
<evidence type="ECO:0000256" key="1">
    <source>
        <dbReference type="ARBA" id="ARBA00022723"/>
    </source>
</evidence>
<dbReference type="GO" id="GO:0009089">
    <property type="term" value="P:lysine biosynthetic process via diaminopimelate"/>
    <property type="evidence" value="ECO:0007669"/>
    <property type="project" value="InterPro"/>
</dbReference>
<dbReference type="Gene3D" id="3.40.630.10">
    <property type="entry name" value="Zn peptidases"/>
    <property type="match status" value="1"/>
</dbReference>
<name>A0A6J6SQJ0_9ZZZZ</name>
<dbReference type="GO" id="GO:0008777">
    <property type="term" value="F:acetylornithine deacetylase activity"/>
    <property type="evidence" value="ECO:0007669"/>
    <property type="project" value="TreeGrafter"/>
</dbReference>
<evidence type="ECO:0000313" key="7">
    <source>
        <dbReference type="EMBL" id="CAB5019112.1"/>
    </source>
</evidence>
<dbReference type="EMBL" id="CAFBOS010000218">
    <property type="protein sequence ID" value="CAB5019112.1"/>
    <property type="molecule type" value="Genomic_DNA"/>
</dbReference>
<keyword evidence="1" id="KW-0479">Metal-binding</keyword>
<dbReference type="InterPro" id="IPR002933">
    <property type="entry name" value="Peptidase_M20"/>
</dbReference>
<gene>
    <name evidence="4" type="ORF">UFOPK2754_00891</name>
    <name evidence="5" type="ORF">UFOPK3139_00397</name>
    <name evidence="6" type="ORF">UFOPK3543_02597</name>
    <name evidence="7" type="ORF">UFOPK3967_02652</name>
</gene>
<dbReference type="Pfam" id="PF07687">
    <property type="entry name" value="M20_dimer"/>
    <property type="match status" value="1"/>
</dbReference>
<keyword evidence="2" id="KW-0378">Hydrolase</keyword>